<dbReference type="EMBL" id="KN831993">
    <property type="protein sequence ID" value="KIO00762.1"/>
    <property type="molecule type" value="Genomic_DNA"/>
</dbReference>
<reference evidence="2" key="2">
    <citation type="submission" date="2015-01" db="EMBL/GenBank/DDBJ databases">
        <title>Evolutionary Origins and Diversification of the Mycorrhizal Mutualists.</title>
        <authorList>
            <consortium name="DOE Joint Genome Institute"/>
            <consortium name="Mycorrhizal Genomics Consortium"/>
            <person name="Kohler A."/>
            <person name="Kuo A."/>
            <person name="Nagy L.G."/>
            <person name="Floudas D."/>
            <person name="Copeland A."/>
            <person name="Barry K.W."/>
            <person name="Cichocki N."/>
            <person name="Veneault-Fourrey C."/>
            <person name="LaButti K."/>
            <person name="Lindquist E.A."/>
            <person name="Lipzen A."/>
            <person name="Lundell T."/>
            <person name="Morin E."/>
            <person name="Murat C."/>
            <person name="Riley R."/>
            <person name="Ohm R."/>
            <person name="Sun H."/>
            <person name="Tunlid A."/>
            <person name="Henrissat B."/>
            <person name="Grigoriev I.V."/>
            <person name="Hibbett D.S."/>
            <person name="Martin F."/>
        </authorList>
    </citation>
    <scope>NUCLEOTIDE SEQUENCE [LARGE SCALE GENOMIC DNA]</scope>
    <source>
        <strain evidence="2">Marx 270</strain>
    </source>
</reference>
<feature type="non-terminal residue" evidence="1">
    <location>
        <position position="141"/>
    </location>
</feature>
<dbReference type="STRING" id="870435.A0A0C3JTE5"/>
<protein>
    <submittedName>
        <fullName evidence="1">Uncharacterized protein</fullName>
    </submittedName>
</protein>
<evidence type="ECO:0000313" key="2">
    <source>
        <dbReference type="Proteomes" id="UP000054217"/>
    </source>
</evidence>
<proteinExistence type="predicted"/>
<organism evidence="1 2">
    <name type="scientific">Pisolithus tinctorius Marx 270</name>
    <dbReference type="NCBI Taxonomy" id="870435"/>
    <lineage>
        <taxon>Eukaryota</taxon>
        <taxon>Fungi</taxon>
        <taxon>Dikarya</taxon>
        <taxon>Basidiomycota</taxon>
        <taxon>Agaricomycotina</taxon>
        <taxon>Agaricomycetes</taxon>
        <taxon>Agaricomycetidae</taxon>
        <taxon>Boletales</taxon>
        <taxon>Sclerodermatineae</taxon>
        <taxon>Pisolithaceae</taxon>
        <taxon>Pisolithus</taxon>
    </lineage>
</organism>
<dbReference type="Proteomes" id="UP000054217">
    <property type="component" value="Unassembled WGS sequence"/>
</dbReference>
<keyword evidence="2" id="KW-1185">Reference proteome</keyword>
<name>A0A0C3JTE5_PISTI</name>
<feature type="non-terminal residue" evidence="1">
    <location>
        <position position="1"/>
    </location>
</feature>
<evidence type="ECO:0000313" key="1">
    <source>
        <dbReference type="EMBL" id="KIO00762.1"/>
    </source>
</evidence>
<dbReference type="OrthoDB" id="3261690at2759"/>
<accession>A0A0C3JTE5</accession>
<dbReference type="HOGENOM" id="CLU_1839998_0_0_1"/>
<dbReference type="AlphaFoldDB" id="A0A0C3JTE5"/>
<reference evidence="1 2" key="1">
    <citation type="submission" date="2014-04" db="EMBL/GenBank/DDBJ databases">
        <authorList>
            <consortium name="DOE Joint Genome Institute"/>
            <person name="Kuo A."/>
            <person name="Kohler A."/>
            <person name="Costa M.D."/>
            <person name="Nagy L.G."/>
            <person name="Floudas D."/>
            <person name="Copeland A."/>
            <person name="Barry K.W."/>
            <person name="Cichocki N."/>
            <person name="Veneault-Fourrey C."/>
            <person name="LaButti K."/>
            <person name="Lindquist E.A."/>
            <person name="Lipzen A."/>
            <person name="Lundell T."/>
            <person name="Morin E."/>
            <person name="Murat C."/>
            <person name="Sun H."/>
            <person name="Tunlid A."/>
            <person name="Henrissat B."/>
            <person name="Grigoriev I.V."/>
            <person name="Hibbett D.S."/>
            <person name="Martin F."/>
            <person name="Nordberg H.P."/>
            <person name="Cantor M.N."/>
            <person name="Hua S.X."/>
        </authorList>
    </citation>
    <scope>NUCLEOTIDE SEQUENCE [LARGE SCALE GENOMIC DNA]</scope>
    <source>
        <strain evidence="1 2">Marx 270</strain>
    </source>
</reference>
<dbReference type="InParanoid" id="A0A0C3JTE5"/>
<gene>
    <name evidence="1" type="ORF">M404DRAFT_60475</name>
</gene>
<sequence length="141" mass="16536">DEDTATQVQVLLEQFFYDLLQESPNKKAASEGSWTNIPPRQRSQEATETLYRSFALPFFAAQYTFCTGQQWDLHFNRLFPAQLPTTMGQNFRKCTYYHKWLDLIASLGVQSRNRVQAAIRQKFNTLVWIPFTGSDRIWCTR</sequence>